<accession>A0A1I7XBS4</accession>
<dbReference type="Proteomes" id="UP000095283">
    <property type="component" value="Unplaced"/>
</dbReference>
<dbReference type="WBParaSite" id="Hba_14894">
    <property type="protein sequence ID" value="Hba_14894"/>
    <property type="gene ID" value="Hba_14894"/>
</dbReference>
<protein>
    <submittedName>
        <fullName evidence="2">SRP9-21 domain-containing protein</fullName>
    </submittedName>
</protein>
<proteinExistence type="predicted"/>
<evidence type="ECO:0000313" key="2">
    <source>
        <dbReference type="WBParaSite" id="Hba_14894"/>
    </source>
</evidence>
<sequence length="170" mass="18382">MKEYEAAWAQYYAALGQQPQQTPGGAPGAGAVAPGGRPDAANGGGAEVCFFEAVINIGRQKKTKKTKTYVDSKIANDRLKMQYLVFKNVDLIRTIKTLSIKCLAQKAISPFESLLSSRVTVGGKMVMYEDNGKLDSEKVGRAKRIKAFKGTYGKRVCFSVPTELSSSPPP</sequence>
<name>A0A1I7XBS4_HETBA</name>
<dbReference type="AlphaFoldDB" id="A0A1I7XBS4"/>
<reference evidence="2" key="1">
    <citation type="submission" date="2016-11" db="UniProtKB">
        <authorList>
            <consortium name="WormBaseParasite"/>
        </authorList>
    </citation>
    <scope>IDENTIFICATION</scope>
</reference>
<organism evidence="1 2">
    <name type="scientific">Heterorhabditis bacteriophora</name>
    <name type="common">Entomopathogenic nematode worm</name>
    <dbReference type="NCBI Taxonomy" id="37862"/>
    <lineage>
        <taxon>Eukaryota</taxon>
        <taxon>Metazoa</taxon>
        <taxon>Ecdysozoa</taxon>
        <taxon>Nematoda</taxon>
        <taxon>Chromadorea</taxon>
        <taxon>Rhabditida</taxon>
        <taxon>Rhabditina</taxon>
        <taxon>Rhabditomorpha</taxon>
        <taxon>Strongyloidea</taxon>
        <taxon>Heterorhabditidae</taxon>
        <taxon>Heterorhabditis</taxon>
    </lineage>
</organism>
<evidence type="ECO:0000313" key="1">
    <source>
        <dbReference type="Proteomes" id="UP000095283"/>
    </source>
</evidence>
<keyword evidence="1" id="KW-1185">Reference proteome</keyword>